<sequence length="484" mass="55106">MNTKKLRQKILDLAIHGKLVSQAPADEPASALLQRIRVEKERLIKEGKIKRSRKSTKTSDTPHYPQDVPFEVPEGWEWVTIGKLCSFLSRGKSPKYSEERKYPVFAQKCNLYDGDISLEQARFLDPETISKWSDEYKLIDGDILVNSTGTGTVGRTRLFHSDILGDYPFVVPDSHVSVVRTLEEIESKFVLAFLSSDYGQTYIEDNLAGSTNQKELYIGILENMQFPLPPHEEQLRIVTAVDKWFALIDTIDQGKVDLQTAIKQTKSKILDLAIHGKLVPQDPNDEPGSELLKRINPKAEITCDNEHSEKLPQNWTLAKGKNIFAPMKSTKPKDKEFQYIDIDSIDNRRQIIRKIKTIQTKNTPSRASRFTQKNDVVFSMVRPYLRNIAKVANDNCIASTGFYVCSSIPQILNSDYCYYLMTSDYVVNGLNQFMKGDNSPSINKGHIDNWLFALPPLVEQQRIVQKIETLFSVLDNIQEALEVS</sequence>
<keyword evidence="5" id="KW-0378">Hydrolase</keyword>
<keyword evidence="5" id="KW-0255">Endonuclease</keyword>
<dbReference type="GO" id="GO:0009307">
    <property type="term" value="P:DNA restriction-modification system"/>
    <property type="evidence" value="ECO:0007669"/>
    <property type="project" value="UniProtKB-KW"/>
</dbReference>
<dbReference type="InterPro" id="IPR000055">
    <property type="entry name" value="Restrct_endonuc_typeI_TRD"/>
</dbReference>
<comment type="caution">
    <text evidence="5">The sequence shown here is derived from an EMBL/GenBank/DDBJ whole genome shotgun (WGS) entry which is preliminary data.</text>
</comment>
<feature type="domain" description="Type I restriction modification DNA specificity" evidence="4">
    <location>
        <begin position="326"/>
        <end position="476"/>
    </location>
</feature>
<dbReference type="EMBL" id="AYYD01000637">
    <property type="protein sequence ID" value="ETK10689.1"/>
    <property type="molecule type" value="Genomic_DNA"/>
</dbReference>
<dbReference type="Pfam" id="PF01420">
    <property type="entry name" value="Methylase_S"/>
    <property type="match status" value="2"/>
</dbReference>
<dbReference type="GO" id="GO:0004519">
    <property type="term" value="F:endonuclease activity"/>
    <property type="evidence" value="ECO:0007669"/>
    <property type="project" value="UniProtKB-KW"/>
</dbReference>
<dbReference type="Proteomes" id="UP000018874">
    <property type="component" value="Unassembled WGS sequence"/>
</dbReference>
<gene>
    <name evidence="5" type="ORF">T231_03525</name>
</gene>
<feature type="domain" description="Type I restriction modification DNA specificity" evidence="4">
    <location>
        <begin position="73"/>
        <end position="251"/>
    </location>
</feature>
<dbReference type="SUPFAM" id="SSF116734">
    <property type="entry name" value="DNA methylase specificity domain"/>
    <property type="match status" value="2"/>
</dbReference>
<dbReference type="GO" id="GO:0003677">
    <property type="term" value="F:DNA binding"/>
    <property type="evidence" value="ECO:0007669"/>
    <property type="project" value="UniProtKB-KW"/>
</dbReference>
<dbReference type="PANTHER" id="PTHR43140:SF1">
    <property type="entry name" value="TYPE I RESTRICTION ENZYME ECOKI SPECIFICITY SUBUNIT"/>
    <property type="match status" value="1"/>
</dbReference>
<proteinExistence type="inferred from homology"/>
<accession>W2CU13</accession>
<protein>
    <submittedName>
        <fullName evidence="5">Type I restriction endonuclease EcoR124II</fullName>
    </submittedName>
</protein>
<dbReference type="InterPro" id="IPR051212">
    <property type="entry name" value="Type-I_RE_S_subunit"/>
</dbReference>
<evidence type="ECO:0000256" key="1">
    <source>
        <dbReference type="ARBA" id="ARBA00010923"/>
    </source>
</evidence>
<reference evidence="5 6" key="1">
    <citation type="submission" date="2013-11" db="EMBL/GenBank/DDBJ databases">
        <title>Single cell genomics of uncultured Tannerella BU063 (oral taxon 286).</title>
        <authorList>
            <person name="Beall C.J."/>
            <person name="Campbell A.G."/>
            <person name="Griffen A.L."/>
            <person name="Podar M."/>
            <person name="Leys E.J."/>
        </authorList>
    </citation>
    <scope>NUCLEOTIDE SEQUENCE [LARGE SCALE GENOMIC DNA]</scope>
    <source>
        <strain evidence="5">Cell 6/7/9</strain>
    </source>
</reference>
<keyword evidence="5" id="KW-0540">Nuclease</keyword>
<comment type="similarity">
    <text evidence="1">Belongs to the type-I restriction system S methylase family.</text>
</comment>
<evidence type="ECO:0000256" key="3">
    <source>
        <dbReference type="ARBA" id="ARBA00023125"/>
    </source>
</evidence>
<dbReference type="PATRIC" id="fig|1411021.3.peg.244"/>
<evidence type="ECO:0000313" key="5">
    <source>
        <dbReference type="EMBL" id="ETK10689.1"/>
    </source>
</evidence>
<evidence type="ECO:0000256" key="2">
    <source>
        <dbReference type="ARBA" id="ARBA00022747"/>
    </source>
</evidence>
<dbReference type="InterPro" id="IPR044946">
    <property type="entry name" value="Restrct_endonuc_typeI_TRD_sf"/>
</dbReference>
<dbReference type="Gene3D" id="3.90.220.20">
    <property type="entry name" value="DNA methylase specificity domains"/>
    <property type="match status" value="2"/>
</dbReference>
<evidence type="ECO:0000259" key="4">
    <source>
        <dbReference type="Pfam" id="PF01420"/>
    </source>
</evidence>
<keyword evidence="2" id="KW-0680">Restriction system</keyword>
<dbReference type="PANTHER" id="PTHR43140">
    <property type="entry name" value="TYPE-1 RESTRICTION ENZYME ECOKI SPECIFICITY PROTEIN"/>
    <property type="match status" value="1"/>
</dbReference>
<dbReference type="AlphaFoldDB" id="W2CU13"/>
<organism evidence="5 6">
    <name type="scientific">Tannerella sp. oral taxon BU063 isolate Cell 6/7/9</name>
    <dbReference type="NCBI Taxonomy" id="1411021"/>
    <lineage>
        <taxon>Bacteria</taxon>
        <taxon>Pseudomonadati</taxon>
        <taxon>Bacteroidota</taxon>
        <taxon>Bacteroidia</taxon>
        <taxon>Bacteroidales</taxon>
        <taxon>Tannerellaceae</taxon>
        <taxon>Tannerella</taxon>
    </lineage>
</organism>
<evidence type="ECO:0000313" key="6">
    <source>
        <dbReference type="Proteomes" id="UP000018874"/>
    </source>
</evidence>
<name>W2CU13_9BACT</name>
<keyword evidence="3" id="KW-0238">DNA-binding</keyword>
<keyword evidence="6" id="KW-1185">Reference proteome</keyword>